<dbReference type="Proteomes" id="UP001347796">
    <property type="component" value="Unassembled WGS sequence"/>
</dbReference>
<accession>A0AAN8JCK6</accession>
<evidence type="ECO:0000313" key="2">
    <source>
        <dbReference type="Proteomes" id="UP001347796"/>
    </source>
</evidence>
<gene>
    <name evidence="1" type="ORF">SNE40_013568</name>
</gene>
<dbReference type="PANTHER" id="PTHR33244">
    <property type="entry name" value="INTEGRASE CATALYTIC DOMAIN-CONTAINING PROTEIN-RELATED"/>
    <property type="match status" value="1"/>
</dbReference>
<proteinExistence type="predicted"/>
<name>A0AAN8JCK6_PATCE</name>
<dbReference type="EMBL" id="JAZGQO010000010">
    <property type="protein sequence ID" value="KAK6175027.1"/>
    <property type="molecule type" value="Genomic_DNA"/>
</dbReference>
<keyword evidence="2" id="KW-1185">Reference proteome</keyword>
<protein>
    <submittedName>
        <fullName evidence="1">Uncharacterized protein</fullName>
    </submittedName>
</protein>
<dbReference type="AlphaFoldDB" id="A0AAN8JCK6"/>
<reference evidence="1 2" key="1">
    <citation type="submission" date="2024-01" db="EMBL/GenBank/DDBJ databases">
        <title>The genome of the rayed Mediterranean limpet Patella caerulea (Linnaeus, 1758).</title>
        <authorList>
            <person name="Anh-Thu Weber A."/>
            <person name="Halstead-Nussloch G."/>
        </authorList>
    </citation>
    <scope>NUCLEOTIDE SEQUENCE [LARGE SCALE GENOMIC DNA]</scope>
    <source>
        <strain evidence="1">AATW-2023a</strain>
        <tissue evidence="1">Whole specimen</tissue>
    </source>
</reference>
<comment type="caution">
    <text evidence="1">The sequence shown here is derived from an EMBL/GenBank/DDBJ whole genome shotgun (WGS) entry which is preliminary data.</text>
</comment>
<evidence type="ECO:0000313" key="1">
    <source>
        <dbReference type="EMBL" id="KAK6175027.1"/>
    </source>
</evidence>
<dbReference type="PANTHER" id="PTHR33244:SF3">
    <property type="entry name" value="PEPTIDASE A2 DOMAIN-CONTAINING PROTEIN"/>
    <property type="match status" value="1"/>
</dbReference>
<sequence>MLCYKTTPIDSHLPSPCTLLNTREYKSNMPCISGLRNKSYNNFRERLIQKPDIQKYYHDRGSNSLKPFIENQDINVYNQNTKTWDKSKVVDINLNKYRTYKVETDHGTLVRNRFHLKPSKQSSLGSSSSDHFQTTV</sequence>
<organism evidence="1 2">
    <name type="scientific">Patella caerulea</name>
    <name type="common">Rayed Mediterranean limpet</name>
    <dbReference type="NCBI Taxonomy" id="87958"/>
    <lineage>
        <taxon>Eukaryota</taxon>
        <taxon>Metazoa</taxon>
        <taxon>Spiralia</taxon>
        <taxon>Lophotrochozoa</taxon>
        <taxon>Mollusca</taxon>
        <taxon>Gastropoda</taxon>
        <taxon>Patellogastropoda</taxon>
        <taxon>Patelloidea</taxon>
        <taxon>Patellidae</taxon>
        <taxon>Patella</taxon>
    </lineage>
</organism>